<sequence>MNTTLYSARRALALCTLATGALLLSACGNRTLDYRNAEIVNGKVYAKGANSPFSGKVTNVPLMTATSNQTGFNKIFRLLGLYFPVTPIGSMGLTSLCEVPVNDGLPDGKVTCKQRESDIVRAKFSFSNGTLDGSFKLNAPTGDDVFAEVDFKDGQPNSKLRLYTLDTHKLVHVIPWENGAMQGTEEGFDPATGKLIAQLDWKDGKMDGVYRKYDGSGNVVEEARYAANKRIDTPPAATNSAGLDAAAAKPTTTDNRNDWPTESNACTERWSTAFTTTHEKDTLVTLDQAWEWVDNCRAGKEPT</sequence>
<dbReference type="Proteomes" id="UP001189792">
    <property type="component" value="Unassembled WGS sequence"/>
</dbReference>
<evidence type="ECO:0000256" key="2">
    <source>
        <dbReference type="SAM" id="SignalP"/>
    </source>
</evidence>
<feature type="compositionally biased region" description="Polar residues" evidence="1">
    <location>
        <begin position="250"/>
        <end position="262"/>
    </location>
</feature>
<evidence type="ECO:0000313" key="3">
    <source>
        <dbReference type="EMBL" id="CAJ0893728.1"/>
    </source>
</evidence>
<evidence type="ECO:0008006" key="5">
    <source>
        <dbReference type="Google" id="ProtNLM"/>
    </source>
</evidence>
<evidence type="ECO:0000256" key="1">
    <source>
        <dbReference type="SAM" id="MobiDB-lite"/>
    </source>
</evidence>
<dbReference type="EMBL" id="CAUDLI010000008">
    <property type="protein sequence ID" value="CAJ0893728.1"/>
    <property type="molecule type" value="Genomic_DNA"/>
</dbReference>
<proteinExistence type="predicted"/>
<feature type="signal peptide" evidence="2">
    <location>
        <begin position="1"/>
        <end position="26"/>
    </location>
</feature>
<protein>
    <recommendedName>
        <fullName evidence="5">Lipoprotein</fullName>
    </recommendedName>
</protein>
<comment type="caution">
    <text evidence="3">The sequence shown here is derived from an EMBL/GenBank/DDBJ whole genome shotgun (WGS) entry which is preliminary data.</text>
</comment>
<evidence type="ECO:0000313" key="4">
    <source>
        <dbReference type="Proteomes" id="UP001189792"/>
    </source>
</evidence>
<reference evidence="3 4" key="1">
    <citation type="submission" date="2023-07" db="EMBL/GenBank/DDBJ databases">
        <authorList>
            <person name="Peeters C."/>
        </authorList>
    </citation>
    <scope>NUCLEOTIDE SEQUENCE [LARGE SCALE GENOMIC DNA]</scope>
    <source>
        <strain evidence="3 4">LMG 32965</strain>
    </source>
</reference>
<keyword evidence="2" id="KW-0732">Signal</keyword>
<name>A0ABN9KGA3_9RALS</name>
<dbReference type="RefSeq" id="WP_206274057.1">
    <property type="nucleotide sequence ID" value="NZ_CAUDLI010000008.1"/>
</dbReference>
<dbReference type="Gene3D" id="2.20.110.10">
    <property type="entry name" value="Histone H3 K4-specific methyltransferase SET7/9 N-terminal domain"/>
    <property type="match status" value="1"/>
</dbReference>
<gene>
    <name evidence="3" type="ORF">R77564_03736</name>
</gene>
<feature type="chain" id="PRO_5047514381" description="Lipoprotein" evidence="2">
    <location>
        <begin position="27"/>
        <end position="303"/>
    </location>
</feature>
<keyword evidence="4" id="KW-1185">Reference proteome</keyword>
<feature type="region of interest" description="Disordered" evidence="1">
    <location>
        <begin position="232"/>
        <end position="262"/>
    </location>
</feature>
<organism evidence="3 4">
    <name type="scientific">Ralstonia flatus</name>
    <dbReference type="NCBI Taxonomy" id="3058601"/>
    <lineage>
        <taxon>Bacteria</taxon>
        <taxon>Pseudomonadati</taxon>
        <taxon>Pseudomonadota</taxon>
        <taxon>Betaproteobacteria</taxon>
        <taxon>Burkholderiales</taxon>
        <taxon>Burkholderiaceae</taxon>
        <taxon>Ralstonia</taxon>
    </lineage>
</organism>
<accession>A0ABN9KGA3</accession>
<dbReference type="SUPFAM" id="SSF82185">
    <property type="entry name" value="Histone H3 K4-specific methyltransferase SET7/9 N-terminal domain"/>
    <property type="match status" value="1"/>
</dbReference>